<dbReference type="Pfam" id="PF02567">
    <property type="entry name" value="PhzC-PhzF"/>
    <property type="match status" value="1"/>
</dbReference>
<dbReference type="PANTHER" id="PTHR13774:SF32">
    <property type="entry name" value="ANTISENSE-ENHANCING SEQUENCE 1"/>
    <property type="match status" value="1"/>
</dbReference>
<proteinExistence type="predicted"/>
<dbReference type="SUPFAM" id="SSF54506">
    <property type="entry name" value="Diaminopimelate epimerase-like"/>
    <property type="match status" value="1"/>
</dbReference>
<dbReference type="PIRSF" id="PIRSF016184">
    <property type="entry name" value="PhzC_PhzF"/>
    <property type="match status" value="1"/>
</dbReference>
<evidence type="ECO:0000313" key="1">
    <source>
        <dbReference type="EMBL" id="GAA3735199.1"/>
    </source>
</evidence>
<dbReference type="EMBL" id="BAABDD010000005">
    <property type="protein sequence ID" value="GAA3735199.1"/>
    <property type="molecule type" value="Genomic_DNA"/>
</dbReference>
<organism evidence="1 2">
    <name type="scientific">Salinactinospora qingdaonensis</name>
    <dbReference type="NCBI Taxonomy" id="702744"/>
    <lineage>
        <taxon>Bacteria</taxon>
        <taxon>Bacillati</taxon>
        <taxon>Actinomycetota</taxon>
        <taxon>Actinomycetes</taxon>
        <taxon>Streptosporangiales</taxon>
        <taxon>Nocardiopsidaceae</taxon>
        <taxon>Salinactinospora</taxon>
    </lineage>
</organism>
<dbReference type="InterPro" id="IPR003719">
    <property type="entry name" value="Phenazine_PhzF-like"/>
</dbReference>
<keyword evidence="2" id="KW-1185">Reference proteome</keyword>
<dbReference type="PANTHER" id="PTHR13774">
    <property type="entry name" value="PHENAZINE BIOSYNTHESIS PROTEIN"/>
    <property type="match status" value="1"/>
</dbReference>
<dbReference type="Proteomes" id="UP001500908">
    <property type="component" value="Unassembled WGS sequence"/>
</dbReference>
<dbReference type="Gene3D" id="3.10.310.10">
    <property type="entry name" value="Diaminopimelate Epimerase, Chain A, domain 1"/>
    <property type="match status" value="3"/>
</dbReference>
<evidence type="ECO:0000313" key="2">
    <source>
        <dbReference type="Proteomes" id="UP001500908"/>
    </source>
</evidence>
<reference evidence="2" key="1">
    <citation type="journal article" date="2019" name="Int. J. Syst. Evol. Microbiol.">
        <title>The Global Catalogue of Microorganisms (GCM) 10K type strain sequencing project: providing services to taxonomists for standard genome sequencing and annotation.</title>
        <authorList>
            <consortium name="The Broad Institute Genomics Platform"/>
            <consortium name="The Broad Institute Genome Sequencing Center for Infectious Disease"/>
            <person name="Wu L."/>
            <person name="Ma J."/>
        </authorList>
    </citation>
    <scope>NUCLEOTIDE SEQUENCE [LARGE SCALE GENOMIC DNA]</scope>
    <source>
        <strain evidence="2">JCM 17137</strain>
    </source>
</reference>
<comment type="caution">
    <text evidence="1">The sequence shown here is derived from an EMBL/GenBank/DDBJ whole genome shotgun (WGS) entry which is preliminary data.</text>
</comment>
<sequence length="253" mass="27055">MHWPYRPHGAGPAGRVTPGQINTVPPMSDTMTLHVVTVFLGDGDTGGNPLGVFLEAPPLEEGARQAIAADLGFPETVFVTDPLRGELHIHAPALELPLAGHPLVGTSWLLRGTGREVDTLHTLAGPVPTWVEEGLTWIRADPEWAPEFESSQLPSPQDVDALAGGRPGTDLHVWAWEDEAAGQVRVRVFPDEMGIAEDEATGSAALRLGAHLHRPLTIRQGVGSRIDVRPHPDGTVAVGGRCAVLETREYPLP</sequence>
<name>A0ABP7FEE2_9ACTN</name>
<accession>A0ABP7FEE2</accession>
<gene>
    <name evidence="1" type="ORF">GCM10022402_14250</name>
</gene>
<protein>
    <submittedName>
        <fullName evidence="1">PhzF family phenazine biosynthesis protein</fullName>
    </submittedName>
</protein>